<accession>A0A1Q5UCJ2</accession>
<evidence type="ECO:0000259" key="6">
    <source>
        <dbReference type="Pfam" id="PF00172"/>
    </source>
</evidence>
<evidence type="ECO:0000256" key="4">
    <source>
        <dbReference type="ARBA" id="ARBA00023242"/>
    </source>
</evidence>
<feature type="region of interest" description="Disordered" evidence="5">
    <location>
        <begin position="159"/>
        <end position="185"/>
    </location>
</feature>
<feature type="region of interest" description="Disordered" evidence="5">
    <location>
        <begin position="110"/>
        <end position="138"/>
    </location>
</feature>
<dbReference type="AlphaFoldDB" id="A0A1Q5UCJ2"/>
<dbReference type="CDD" id="cd00067">
    <property type="entry name" value="GAL4"/>
    <property type="match status" value="1"/>
</dbReference>
<keyword evidence="2" id="KW-0238">DNA-binding</keyword>
<feature type="compositionally biased region" description="Polar residues" evidence="5">
    <location>
        <begin position="123"/>
        <end position="133"/>
    </location>
</feature>
<evidence type="ECO:0000313" key="7">
    <source>
        <dbReference type="EMBL" id="OKP10183.1"/>
    </source>
</evidence>
<dbReference type="Pfam" id="PF00172">
    <property type="entry name" value="Zn_clus"/>
    <property type="match status" value="1"/>
</dbReference>
<dbReference type="STRING" id="1316194.A0A1Q5UCJ2"/>
<evidence type="ECO:0000256" key="2">
    <source>
        <dbReference type="ARBA" id="ARBA00023125"/>
    </source>
</evidence>
<keyword evidence="3" id="KW-0804">Transcription</keyword>
<protein>
    <recommendedName>
        <fullName evidence="6">Zn(2)-C6 fungal-type domain-containing protein</fullName>
    </recommendedName>
</protein>
<feature type="domain" description="Zn(2)-C6 fungal-type" evidence="6">
    <location>
        <begin position="83"/>
        <end position="115"/>
    </location>
</feature>
<dbReference type="SUPFAM" id="SSF57701">
    <property type="entry name" value="Zn2/Cys6 DNA-binding domain"/>
    <property type="match status" value="1"/>
</dbReference>
<dbReference type="InterPro" id="IPR001138">
    <property type="entry name" value="Zn2Cys6_DnaBD"/>
</dbReference>
<dbReference type="Proteomes" id="UP000186955">
    <property type="component" value="Unassembled WGS sequence"/>
</dbReference>
<name>A0A1Q5UCJ2_9EURO</name>
<dbReference type="GO" id="GO:0003677">
    <property type="term" value="F:DNA binding"/>
    <property type="evidence" value="ECO:0007669"/>
    <property type="project" value="UniProtKB-KW"/>
</dbReference>
<dbReference type="GO" id="GO:0000981">
    <property type="term" value="F:DNA-binding transcription factor activity, RNA polymerase II-specific"/>
    <property type="evidence" value="ECO:0007669"/>
    <property type="project" value="InterPro"/>
</dbReference>
<sequence length="201" mass="22367">MLWRSTLNQYQTNASVAAFSKFSKFTSLRWNLDSVTPYHHSRHYPFITFTLPSIPSISKHFNQDGAGPLHATPSRGGPLRRPVCGECKIVKRRCSRDRPSCSRCEAQGKEFRYPDDSDPRAENPSSIADTNLDTPAPSIVAFSAPSPSITPTLPVNRRLSSLSQSAPSQNAPTDNTPTQQTLHFENVSLLPMLDAEEIRDR</sequence>
<evidence type="ECO:0000313" key="8">
    <source>
        <dbReference type="Proteomes" id="UP000186955"/>
    </source>
</evidence>
<dbReference type="Gene3D" id="4.10.240.10">
    <property type="entry name" value="Zn(2)-C6 fungal-type DNA-binding domain"/>
    <property type="match status" value="1"/>
</dbReference>
<comment type="caution">
    <text evidence="7">The sequence shown here is derived from an EMBL/GenBank/DDBJ whole genome shotgun (WGS) entry which is preliminary data.</text>
</comment>
<feature type="compositionally biased region" description="Polar residues" evidence="5">
    <location>
        <begin position="159"/>
        <end position="183"/>
    </location>
</feature>
<keyword evidence="1" id="KW-0805">Transcription regulation</keyword>
<dbReference type="InterPro" id="IPR036864">
    <property type="entry name" value="Zn2-C6_fun-type_DNA-bd_sf"/>
</dbReference>
<gene>
    <name evidence="7" type="ORF">PENSUB_4357</name>
</gene>
<dbReference type="EMBL" id="MNBE01000379">
    <property type="protein sequence ID" value="OKP10183.1"/>
    <property type="molecule type" value="Genomic_DNA"/>
</dbReference>
<keyword evidence="4" id="KW-0539">Nucleus</keyword>
<feature type="compositionally biased region" description="Basic and acidic residues" evidence="5">
    <location>
        <begin position="110"/>
        <end position="121"/>
    </location>
</feature>
<evidence type="ECO:0000256" key="1">
    <source>
        <dbReference type="ARBA" id="ARBA00023015"/>
    </source>
</evidence>
<organism evidence="7 8">
    <name type="scientific">Penicillium subrubescens</name>
    <dbReference type="NCBI Taxonomy" id="1316194"/>
    <lineage>
        <taxon>Eukaryota</taxon>
        <taxon>Fungi</taxon>
        <taxon>Dikarya</taxon>
        <taxon>Ascomycota</taxon>
        <taxon>Pezizomycotina</taxon>
        <taxon>Eurotiomycetes</taxon>
        <taxon>Eurotiomycetidae</taxon>
        <taxon>Eurotiales</taxon>
        <taxon>Aspergillaceae</taxon>
        <taxon>Penicillium</taxon>
    </lineage>
</organism>
<keyword evidence="8" id="KW-1185">Reference proteome</keyword>
<dbReference type="GO" id="GO:0008270">
    <property type="term" value="F:zinc ion binding"/>
    <property type="evidence" value="ECO:0007669"/>
    <property type="project" value="InterPro"/>
</dbReference>
<reference evidence="7 8" key="1">
    <citation type="submission" date="2016-10" db="EMBL/GenBank/DDBJ databases">
        <title>Genome sequence of the ascomycete fungus Penicillium subrubescens.</title>
        <authorList>
            <person name="De Vries R.P."/>
            <person name="Peng M."/>
            <person name="Dilokpimol A."/>
            <person name="Hilden K."/>
            <person name="Makela M.R."/>
            <person name="Grigoriev I."/>
            <person name="Riley R."/>
            <person name="Granchi Z."/>
        </authorList>
    </citation>
    <scope>NUCLEOTIDE SEQUENCE [LARGE SCALE GENOMIC DNA]</scope>
    <source>
        <strain evidence="7 8">CBS 132785</strain>
    </source>
</reference>
<evidence type="ECO:0000256" key="3">
    <source>
        <dbReference type="ARBA" id="ARBA00023163"/>
    </source>
</evidence>
<evidence type="ECO:0000256" key="5">
    <source>
        <dbReference type="SAM" id="MobiDB-lite"/>
    </source>
</evidence>
<proteinExistence type="predicted"/>